<dbReference type="GO" id="GO:0030288">
    <property type="term" value="C:outer membrane-bounded periplasmic space"/>
    <property type="evidence" value="ECO:0007669"/>
    <property type="project" value="TreeGrafter"/>
</dbReference>
<keyword evidence="4" id="KW-1185">Reference proteome</keyword>
<protein>
    <submittedName>
        <fullName evidence="3">N-acetylmuramoyl-L-alanine amidase</fullName>
    </submittedName>
</protein>
<dbReference type="PANTHER" id="PTHR30404">
    <property type="entry name" value="N-ACETYLMURAMOYL-L-ALANINE AMIDASE"/>
    <property type="match status" value="1"/>
</dbReference>
<dbReference type="InterPro" id="IPR002508">
    <property type="entry name" value="MurNAc-LAA_cat"/>
</dbReference>
<evidence type="ECO:0000313" key="3">
    <source>
        <dbReference type="EMBL" id="SNY45761.1"/>
    </source>
</evidence>
<evidence type="ECO:0000256" key="1">
    <source>
        <dbReference type="ARBA" id="ARBA00022801"/>
    </source>
</evidence>
<dbReference type="AlphaFoldDB" id="A0A285IFP2"/>
<proteinExistence type="predicted"/>
<dbReference type="InterPro" id="IPR050695">
    <property type="entry name" value="N-acetylmuramoyl_amidase_3"/>
</dbReference>
<evidence type="ECO:0000259" key="2">
    <source>
        <dbReference type="SMART" id="SM00646"/>
    </source>
</evidence>
<dbReference type="OrthoDB" id="9806267at2"/>
<gene>
    <name evidence="3" type="ORF">SAMN06265827_13929</name>
</gene>
<dbReference type="EMBL" id="OBDZ01000039">
    <property type="protein sequence ID" value="SNY45761.1"/>
    <property type="molecule type" value="Genomic_DNA"/>
</dbReference>
<accession>A0A285IFP2</accession>
<dbReference type="SMART" id="SM00646">
    <property type="entry name" value="Ami_3"/>
    <property type="match status" value="1"/>
</dbReference>
<dbReference type="Gene3D" id="3.40.630.40">
    <property type="entry name" value="Zn-dependent exopeptidases"/>
    <property type="match status" value="1"/>
</dbReference>
<keyword evidence="1" id="KW-0378">Hydrolase</keyword>
<dbReference type="SUPFAM" id="SSF53187">
    <property type="entry name" value="Zn-dependent exopeptidases"/>
    <property type="match status" value="1"/>
</dbReference>
<feature type="domain" description="MurNAc-LAA" evidence="2">
    <location>
        <begin position="85"/>
        <end position="196"/>
    </location>
</feature>
<organism evidence="3 4">
    <name type="scientific">Orenia metallireducens</name>
    <dbReference type="NCBI Taxonomy" id="1413210"/>
    <lineage>
        <taxon>Bacteria</taxon>
        <taxon>Bacillati</taxon>
        <taxon>Bacillota</taxon>
        <taxon>Clostridia</taxon>
        <taxon>Halanaerobiales</taxon>
        <taxon>Halobacteroidaceae</taxon>
        <taxon>Orenia</taxon>
    </lineage>
</organism>
<dbReference type="GO" id="GO:0008745">
    <property type="term" value="F:N-acetylmuramoyl-L-alanine amidase activity"/>
    <property type="evidence" value="ECO:0007669"/>
    <property type="project" value="InterPro"/>
</dbReference>
<sequence>MAFYISPRVFGRLDGYKIFVDAGHGGDNLGTTGYHGIFAPEDNVFEKEINIEIAWELYYLLVQAGAIVKMSRSSNDQFVANVERGLEANRFNADIFVSIHNNATDEPAVVGTEVLYPPNRAGSERLAIIMSEYLAIKLQTENRGAKLRDNLAVLNSTDMVSVLCECNFLTNPRWEEKMMSFNYQKYAAEGIFLAIRRFLRGG</sequence>
<dbReference type="GO" id="GO:0009253">
    <property type="term" value="P:peptidoglycan catabolic process"/>
    <property type="evidence" value="ECO:0007669"/>
    <property type="project" value="InterPro"/>
</dbReference>
<evidence type="ECO:0000313" key="4">
    <source>
        <dbReference type="Proteomes" id="UP000219573"/>
    </source>
</evidence>
<dbReference type="Pfam" id="PF01520">
    <property type="entry name" value="Amidase_3"/>
    <property type="match status" value="1"/>
</dbReference>
<dbReference type="PANTHER" id="PTHR30404:SF0">
    <property type="entry name" value="N-ACETYLMURAMOYL-L-ALANINE AMIDASE AMIC"/>
    <property type="match status" value="1"/>
</dbReference>
<dbReference type="Proteomes" id="UP000219573">
    <property type="component" value="Unassembled WGS sequence"/>
</dbReference>
<name>A0A285IFP2_9FIRM</name>
<reference evidence="4" key="1">
    <citation type="submission" date="2017-09" db="EMBL/GenBank/DDBJ databases">
        <authorList>
            <person name="Varghese N."/>
            <person name="Submissions S."/>
        </authorList>
    </citation>
    <scope>NUCLEOTIDE SEQUENCE [LARGE SCALE GENOMIC DNA]</scope>
    <source>
        <strain evidence="4">MSL47</strain>
    </source>
</reference>
<dbReference type="CDD" id="cd02696">
    <property type="entry name" value="MurNAc-LAA"/>
    <property type="match status" value="1"/>
</dbReference>
<dbReference type="RefSeq" id="WP_097019440.1">
    <property type="nucleotide sequence ID" value="NZ_OBDZ01000039.1"/>
</dbReference>